<name>A0A382GNZ7_9ZZZZ</name>
<feature type="domain" description="NADH:quinone oxidoreductase/Mrp antiporter transmembrane" evidence="2">
    <location>
        <begin position="110"/>
        <end position="199"/>
    </location>
</feature>
<evidence type="ECO:0000313" key="3">
    <source>
        <dbReference type="EMBL" id="SVB75891.1"/>
    </source>
</evidence>
<dbReference type="GO" id="GO:0042773">
    <property type="term" value="P:ATP synthesis coupled electron transport"/>
    <property type="evidence" value="ECO:0007669"/>
    <property type="project" value="InterPro"/>
</dbReference>
<keyword evidence="1" id="KW-0812">Transmembrane</keyword>
<dbReference type="AlphaFoldDB" id="A0A382GNZ7"/>
<dbReference type="GO" id="GO:0008137">
    <property type="term" value="F:NADH dehydrogenase (ubiquinone) activity"/>
    <property type="evidence" value="ECO:0007669"/>
    <property type="project" value="InterPro"/>
</dbReference>
<keyword evidence="1" id="KW-1133">Transmembrane helix</keyword>
<feature type="domain" description="NADH:quinone oxidoreductase/Mrp antiporter transmembrane" evidence="2">
    <location>
        <begin position="4"/>
        <end position="89"/>
    </location>
</feature>
<feature type="transmembrane region" description="Helical" evidence="1">
    <location>
        <begin position="180"/>
        <end position="209"/>
    </location>
</feature>
<dbReference type="PANTHER" id="PTHR43507">
    <property type="entry name" value="NADH-UBIQUINONE OXIDOREDUCTASE CHAIN 4"/>
    <property type="match status" value="1"/>
</dbReference>
<keyword evidence="1" id="KW-0472">Membrane</keyword>
<dbReference type="Pfam" id="PF00361">
    <property type="entry name" value="Proton_antipo_M"/>
    <property type="match status" value="2"/>
</dbReference>
<evidence type="ECO:0000259" key="2">
    <source>
        <dbReference type="Pfam" id="PF00361"/>
    </source>
</evidence>
<accession>A0A382GNZ7</accession>
<feature type="transmembrane region" description="Helical" evidence="1">
    <location>
        <begin position="230"/>
        <end position="250"/>
    </location>
</feature>
<dbReference type="GO" id="GO:0015990">
    <property type="term" value="P:electron transport coupled proton transport"/>
    <property type="evidence" value="ECO:0007669"/>
    <property type="project" value="TreeGrafter"/>
</dbReference>
<feature type="transmembrane region" description="Helical" evidence="1">
    <location>
        <begin position="114"/>
        <end position="134"/>
    </location>
</feature>
<sequence length="263" mass="27719">QAPAYAAAPAPVAMLLTGVMSKMGVYGFLRIVVPIFPNQLKEYAGALLVFALITILWGAFLALRQTDLKRLLAFSSLNHVAYCVLGVGAIGVAIKLAPGDLPLDARALVTQGIILQMFAHGIAAAGLFYLVGLLETRTGSRGLADFGGLSAVTPRFAAAFFLLTFCSLGLPFMAGFAAEFLIFSGSFAVAPGITAVATVGLLATAVFLLTMLQKVFTGATPERHQAMVDLTLRETLIVIPLLILVFWAGISPGTWLLFSSLIN</sequence>
<evidence type="ECO:0000256" key="1">
    <source>
        <dbReference type="SAM" id="Phobius"/>
    </source>
</evidence>
<dbReference type="GO" id="GO:0003954">
    <property type="term" value="F:NADH dehydrogenase activity"/>
    <property type="evidence" value="ECO:0007669"/>
    <property type="project" value="TreeGrafter"/>
</dbReference>
<gene>
    <name evidence="3" type="ORF">METZ01_LOCUS228745</name>
</gene>
<dbReference type="InterPro" id="IPR001750">
    <property type="entry name" value="ND/Mrp_TM"/>
</dbReference>
<dbReference type="GO" id="GO:0048039">
    <property type="term" value="F:ubiquinone binding"/>
    <property type="evidence" value="ECO:0007669"/>
    <property type="project" value="TreeGrafter"/>
</dbReference>
<dbReference type="EMBL" id="UINC01056174">
    <property type="protein sequence ID" value="SVB75891.1"/>
    <property type="molecule type" value="Genomic_DNA"/>
</dbReference>
<feature type="transmembrane region" description="Helical" evidence="1">
    <location>
        <begin position="71"/>
        <end position="94"/>
    </location>
</feature>
<dbReference type="InterPro" id="IPR003918">
    <property type="entry name" value="NADH_UbQ_OxRdtase"/>
</dbReference>
<organism evidence="3">
    <name type="scientific">marine metagenome</name>
    <dbReference type="NCBI Taxonomy" id="408172"/>
    <lineage>
        <taxon>unclassified sequences</taxon>
        <taxon>metagenomes</taxon>
        <taxon>ecological metagenomes</taxon>
    </lineage>
</organism>
<feature type="non-terminal residue" evidence="3">
    <location>
        <position position="1"/>
    </location>
</feature>
<feature type="transmembrane region" description="Helical" evidence="1">
    <location>
        <begin position="43"/>
        <end position="64"/>
    </location>
</feature>
<proteinExistence type="predicted"/>
<feature type="transmembrane region" description="Helical" evidence="1">
    <location>
        <begin position="12"/>
        <end position="37"/>
    </location>
</feature>
<dbReference type="PANTHER" id="PTHR43507:SF1">
    <property type="entry name" value="NADH-UBIQUINONE OXIDOREDUCTASE CHAIN 4"/>
    <property type="match status" value="1"/>
</dbReference>
<reference evidence="3" key="1">
    <citation type="submission" date="2018-05" db="EMBL/GenBank/DDBJ databases">
        <authorList>
            <person name="Lanie J.A."/>
            <person name="Ng W.-L."/>
            <person name="Kazmierczak K.M."/>
            <person name="Andrzejewski T.M."/>
            <person name="Davidsen T.M."/>
            <person name="Wayne K.J."/>
            <person name="Tettelin H."/>
            <person name="Glass J.I."/>
            <person name="Rusch D."/>
            <person name="Podicherti R."/>
            <person name="Tsui H.-C.T."/>
            <person name="Winkler M.E."/>
        </authorList>
    </citation>
    <scope>NUCLEOTIDE SEQUENCE</scope>
</reference>
<protein>
    <recommendedName>
        <fullName evidence="2">NADH:quinone oxidoreductase/Mrp antiporter transmembrane domain-containing protein</fullName>
    </recommendedName>
</protein>
<feature type="transmembrane region" description="Helical" evidence="1">
    <location>
        <begin position="155"/>
        <end position="174"/>
    </location>
</feature>